<comment type="caution">
    <text evidence="1">The sequence shown here is derived from an EMBL/GenBank/DDBJ whole genome shotgun (WGS) entry which is preliminary data.</text>
</comment>
<dbReference type="EMBL" id="BMQC01000003">
    <property type="protein sequence ID" value="GGK21950.1"/>
    <property type="molecule type" value="Genomic_DNA"/>
</dbReference>
<organism evidence="1 2">
    <name type="scientific">Pilimelia terevasa</name>
    <dbReference type="NCBI Taxonomy" id="53372"/>
    <lineage>
        <taxon>Bacteria</taxon>
        <taxon>Bacillati</taxon>
        <taxon>Actinomycetota</taxon>
        <taxon>Actinomycetes</taxon>
        <taxon>Micromonosporales</taxon>
        <taxon>Micromonosporaceae</taxon>
        <taxon>Pilimelia</taxon>
    </lineage>
</organism>
<name>A0A8J3BMM4_9ACTN</name>
<accession>A0A8J3BMM4</accession>
<dbReference type="InterPro" id="IPR004304">
    <property type="entry name" value="FmdA_AmdA"/>
</dbReference>
<dbReference type="Gene3D" id="2.60.120.580">
    <property type="entry name" value="Acetamidase/Formamidase-like domains"/>
    <property type="match status" value="2"/>
</dbReference>
<dbReference type="RefSeq" id="WP_189113274.1">
    <property type="nucleotide sequence ID" value="NZ_BMQC01000003.1"/>
</dbReference>
<keyword evidence="2" id="KW-1185">Reference proteome</keyword>
<dbReference type="AlphaFoldDB" id="A0A8J3BMM4"/>
<sequence>MTDLYEYAPAPGALAYTFGGVAPVAHLRPGQAVRIATEDCFGGRVRTVDDLPSRVCRFPYLNPVSGPFHVAGAVPGDTLALHVVSITPTRDHGMSSTFPHFGALTGTHATATLQPALEERVWRYEIDAAAGTVRYAARRSAVTVDLPLAPMLGTVGVAPAAGEARMTIVPDTHGGNLDTPRIRPGATVYLPVFVEGALFAIGDGHARQGDGEACGVAVEAAMSTVLLVDLIKGVPTPTPRIESDAELMSAGSARPLEDAYRMSQRDLVGWVGALTGLETLDAYQLLSQAGTAPVGNVVDANYTMLAAVDKRFVPGGPAYDGAHARLRAAAEAYR</sequence>
<dbReference type="Pfam" id="PF03069">
    <property type="entry name" value="FmdA_AmdA"/>
    <property type="match status" value="1"/>
</dbReference>
<dbReference type="Gene3D" id="3.10.28.20">
    <property type="entry name" value="Acetamidase/Formamidase-like domains"/>
    <property type="match status" value="1"/>
</dbReference>
<dbReference type="SUPFAM" id="SSF141130">
    <property type="entry name" value="Acetamidase/Formamidase-like"/>
    <property type="match status" value="1"/>
</dbReference>
<dbReference type="Proteomes" id="UP000662200">
    <property type="component" value="Unassembled WGS sequence"/>
</dbReference>
<dbReference type="GO" id="GO:0016811">
    <property type="term" value="F:hydrolase activity, acting on carbon-nitrogen (but not peptide) bonds, in linear amides"/>
    <property type="evidence" value="ECO:0007669"/>
    <property type="project" value="InterPro"/>
</dbReference>
<evidence type="ECO:0000313" key="2">
    <source>
        <dbReference type="Proteomes" id="UP000662200"/>
    </source>
</evidence>
<proteinExistence type="predicted"/>
<dbReference type="PANTHER" id="PTHR31891">
    <property type="entry name" value="FORMAMIDASE C869.04-RELATED"/>
    <property type="match status" value="1"/>
</dbReference>
<dbReference type="PANTHER" id="PTHR31891:SF1">
    <property type="entry name" value="FORMAMIDASE C869.04-RELATED"/>
    <property type="match status" value="1"/>
</dbReference>
<reference evidence="1" key="2">
    <citation type="submission" date="2020-09" db="EMBL/GenBank/DDBJ databases">
        <authorList>
            <person name="Sun Q."/>
            <person name="Ohkuma M."/>
        </authorList>
    </citation>
    <scope>NUCLEOTIDE SEQUENCE</scope>
    <source>
        <strain evidence="1">JCM 3091</strain>
    </source>
</reference>
<protein>
    <submittedName>
        <fullName evidence="1">Amidase</fullName>
    </submittedName>
</protein>
<gene>
    <name evidence="1" type="ORF">GCM10010124_13060</name>
</gene>
<evidence type="ECO:0000313" key="1">
    <source>
        <dbReference type="EMBL" id="GGK21950.1"/>
    </source>
</evidence>
<reference evidence="1" key="1">
    <citation type="journal article" date="2014" name="Int. J. Syst. Evol. Microbiol.">
        <title>Complete genome sequence of Corynebacterium casei LMG S-19264T (=DSM 44701T), isolated from a smear-ripened cheese.</title>
        <authorList>
            <consortium name="US DOE Joint Genome Institute (JGI-PGF)"/>
            <person name="Walter F."/>
            <person name="Albersmeier A."/>
            <person name="Kalinowski J."/>
            <person name="Ruckert C."/>
        </authorList>
    </citation>
    <scope>NUCLEOTIDE SEQUENCE</scope>
    <source>
        <strain evidence="1">JCM 3091</strain>
    </source>
</reference>